<evidence type="ECO:0000313" key="2">
    <source>
        <dbReference type="EMBL" id="OWZ06125.1"/>
    </source>
</evidence>
<dbReference type="PANTHER" id="PTHR37069:SF2">
    <property type="entry name" value="PIGGYBAC TRANSPOSABLE ELEMENT-DERIVED PROTEIN DOMAIN-CONTAINING PROTEIN"/>
    <property type="match status" value="1"/>
</dbReference>
<protein>
    <submittedName>
        <fullName evidence="2">Uncharacterized protein</fullName>
    </submittedName>
</protein>
<evidence type="ECO:0000256" key="1">
    <source>
        <dbReference type="SAM" id="MobiDB-lite"/>
    </source>
</evidence>
<dbReference type="PANTHER" id="PTHR37069">
    <property type="entry name" value="DDE_TNP_1_7 DOMAIN-CONTAINING PROTEIN"/>
    <property type="match status" value="1"/>
</dbReference>
<dbReference type="Proteomes" id="UP000198211">
    <property type="component" value="Unassembled WGS sequence"/>
</dbReference>
<evidence type="ECO:0000313" key="3">
    <source>
        <dbReference type="Proteomes" id="UP000198211"/>
    </source>
</evidence>
<keyword evidence="3" id="KW-1185">Reference proteome</keyword>
<sequence length="131" mass="14344">MDEEAKEQPICDSNDANYAEPTEASQAFVTFESDAENDDGDDEDSAGEGVDASDVRLPVPPEMRFDDDLVAAIGGMTNIAAGEVSDAFLTKMGEDGWSDLITQTPYDYLQQPYEPRPPRSLYADYSNLYNG</sequence>
<dbReference type="STRING" id="4795.A0A225VLA2"/>
<proteinExistence type="predicted"/>
<gene>
    <name evidence="2" type="ORF">PHMEG_00021662</name>
</gene>
<organism evidence="2 3">
    <name type="scientific">Phytophthora megakarya</name>
    <dbReference type="NCBI Taxonomy" id="4795"/>
    <lineage>
        <taxon>Eukaryota</taxon>
        <taxon>Sar</taxon>
        <taxon>Stramenopiles</taxon>
        <taxon>Oomycota</taxon>
        <taxon>Peronosporomycetes</taxon>
        <taxon>Peronosporales</taxon>
        <taxon>Peronosporaceae</taxon>
        <taxon>Phytophthora</taxon>
    </lineage>
</organism>
<name>A0A225VLA2_9STRA</name>
<comment type="caution">
    <text evidence="2">The sequence shown here is derived from an EMBL/GenBank/DDBJ whole genome shotgun (WGS) entry which is preliminary data.</text>
</comment>
<feature type="region of interest" description="Disordered" evidence="1">
    <location>
        <begin position="1"/>
        <end position="61"/>
    </location>
</feature>
<feature type="non-terminal residue" evidence="2">
    <location>
        <position position="131"/>
    </location>
</feature>
<accession>A0A225VLA2</accession>
<feature type="region of interest" description="Disordered" evidence="1">
    <location>
        <begin position="110"/>
        <end position="131"/>
    </location>
</feature>
<dbReference type="OrthoDB" id="129676at2759"/>
<dbReference type="AlphaFoldDB" id="A0A225VLA2"/>
<feature type="compositionally biased region" description="Acidic residues" evidence="1">
    <location>
        <begin position="33"/>
        <end position="46"/>
    </location>
</feature>
<dbReference type="EMBL" id="NBNE01004101">
    <property type="protein sequence ID" value="OWZ06125.1"/>
    <property type="molecule type" value="Genomic_DNA"/>
</dbReference>
<reference evidence="3" key="1">
    <citation type="submission" date="2017-03" db="EMBL/GenBank/DDBJ databases">
        <title>Phytopthora megakarya and P. palmivora, two closely related causual agents of cacao black pod achieved similar genome size and gene model numbers by different mechanisms.</title>
        <authorList>
            <person name="Ali S."/>
            <person name="Shao J."/>
            <person name="Larry D.J."/>
            <person name="Kronmiller B."/>
            <person name="Shen D."/>
            <person name="Strem M.D."/>
            <person name="Melnick R.L."/>
            <person name="Guiltinan M.J."/>
            <person name="Tyler B.M."/>
            <person name="Meinhardt L.W."/>
            <person name="Bailey B.A."/>
        </authorList>
    </citation>
    <scope>NUCLEOTIDE SEQUENCE [LARGE SCALE GENOMIC DNA]</scope>
    <source>
        <strain evidence="3">zdho120</strain>
    </source>
</reference>